<dbReference type="PANTHER" id="PTHR41523">
    <property type="entry name" value="TWO-COMPONENT SYSTEM SENSOR PROTEIN"/>
    <property type="match status" value="1"/>
</dbReference>
<evidence type="ECO:0000256" key="8">
    <source>
        <dbReference type="SAM" id="Phobius"/>
    </source>
</evidence>
<dbReference type="RefSeq" id="WP_085495897.1">
    <property type="nucleotide sequence ID" value="NZ_FXAO01000001.1"/>
</dbReference>
<gene>
    <name evidence="10" type="ORF">SAMN03080602_00541</name>
</gene>
<feature type="transmembrane region" description="Helical" evidence="8">
    <location>
        <begin position="21"/>
        <end position="40"/>
    </location>
</feature>
<feature type="transmembrane region" description="Helical" evidence="8">
    <location>
        <begin position="120"/>
        <end position="142"/>
    </location>
</feature>
<dbReference type="PANTHER" id="PTHR41523:SF8">
    <property type="entry name" value="ETHYLENE RESPONSE SENSOR PROTEIN"/>
    <property type="match status" value="1"/>
</dbReference>
<name>A0A1X7I8A6_9FLAO</name>
<organism evidence="10 11">
    <name type="scientific">Arenibacter troitsensis</name>
    <dbReference type="NCBI Taxonomy" id="188872"/>
    <lineage>
        <taxon>Bacteria</taxon>
        <taxon>Pseudomonadati</taxon>
        <taxon>Bacteroidota</taxon>
        <taxon>Flavobacteriia</taxon>
        <taxon>Flavobacteriales</taxon>
        <taxon>Flavobacteriaceae</taxon>
        <taxon>Arenibacter</taxon>
    </lineage>
</organism>
<keyword evidence="11" id="KW-1185">Reference proteome</keyword>
<sequence>MQIPTLDKYRLKDKVRLTLRVNYISSVLSIIFGLICIFLLDITRIIPATFIVFGVLNLANTLAFHKHNLLGLTYNFTSILALASSVIITIYSGGINSPFIFVLALVVFAGYISTKEYGRIYLNLNLLIIILIYSQSIAEFNFTENVVPDESKNIFALFSILFSVYLLGGVIGKNLLKAHNELHKIRNENEARIREKDTLLKEIHHRVKNNLQTVSSLLSLQSRSIEEPRIKTLIKSSQNRVISMAMVHEMLYMRHDLSKIEYKSYVEELSDYLIRSFKGTENNITLNIKIPDIKLGIDTAIPLGLLINEVITNALKYGIKDNDPGKIHIELVKSNAKDYILYIGDDGVGFPEGISHKNTKSLGLKLIHNLSRQLKGSINRDPSKKGTNYIVKFSDIQHPFKT</sequence>
<dbReference type="OrthoDB" id="9767435at2"/>
<dbReference type="Gene3D" id="3.30.565.10">
    <property type="entry name" value="Histidine kinase-like ATPase, C-terminal domain"/>
    <property type="match status" value="1"/>
</dbReference>
<dbReference type="Pfam" id="PF07568">
    <property type="entry name" value="HisKA_2"/>
    <property type="match status" value="1"/>
</dbReference>
<dbReference type="Proteomes" id="UP000193420">
    <property type="component" value="Unassembled WGS sequence"/>
</dbReference>
<dbReference type="InterPro" id="IPR003594">
    <property type="entry name" value="HATPase_dom"/>
</dbReference>
<dbReference type="STRING" id="188872.SAMN03080602_00541"/>
<dbReference type="AlphaFoldDB" id="A0A1X7I8A6"/>
<dbReference type="Pfam" id="PF02518">
    <property type="entry name" value="HATPase_c"/>
    <property type="match status" value="1"/>
</dbReference>
<evidence type="ECO:0000259" key="9">
    <source>
        <dbReference type="SMART" id="SM00387"/>
    </source>
</evidence>
<feature type="transmembrane region" description="Helical" evidence="8">
    <location>
        <begin position="154"/>
        <end position="176"/>
    </location>
</feature>
<keyword evidence="3" id="KW-0597">Phosphoprotein</keyword>
<keyword evidence="6 10" id="KW-0418">Kinase</keyword>
<evidence type="ECO:0000256" key="4">
    <source>
        <dbReference type="ARBA" id="ARBA00022679"/>
    </source>
</evidence>
<proteinExistence type="predicted"/>
<feature type="transmembrane region" description="Helical" evidence="8">
    <location>
        <begin position="97"/>
        <end position="113"/>
    </location>
</feature>
<accession>A0A1X7I8A6</accession>
<evidence type="ECO:0000256" key="2">
    <source>
        <dbReference type="ARBA" id="ARBA00012438"/>
    </source>
</evidence>
<dbReference type="InterPro" id="IPR036890">
    <property type="entry name" value="HATPase_C_sf"/>
</dbReference>
<keyword evidence="8" id="KW-1133">Transmembrane helix</keyword>
<dbReference type="EC" id="2.7.13.3" evidence="2"/>
<feature type="transmembrane region" description="Helical" evidence="8">
    <location>
        <begin position="46"/>
        <end position="65"/>
    </location>
</feature>
<keyword evidence="5" id="KW-0547">Nucleotide-binding</keyword>
<evidence type="ECO:0000313" key="10">
    <source>
        <dbReference type="EMBL" id="SMG10598.1"/>
    </source>
</evidence>
<comment type="catalytic activity">
    <reaction evidence="1">
        <text>ATP + protein L-histidine = ADP + protein N-phospho-L-histidine.</text>
        <dbReference type="EC" id="2.7.13.3"/>
    </reaction>
</comment>
<evidence type="ECO:0000256" key="5">
    <source>
        <dbReference type="ARBA" id="ARBA00022741"/>
    </source>
</evidence>
<evidence type="ECO:0000256" key="7">
    <source>
        <dbReference type="ARBA" id="ARBA00022840"/>
    </source>
</evidence>
<reference evidence="11" key="1">
    <citation type="submission" date="2017-04" db="EMBL/GenBank/DDBJ databases">
        <authorList>
            <person name="Varghese N."/>
            <person name="Submissions S."/>
        </authorList>
    </citation>
    <scope>NUCLEOTIDE SEQUENCE [LARGE SCALE GENOMIC DNA]</scope>
    <source>
        <strain evidence="11">DSM 19835</strain>
    </source>
</reference>
<feature type="domain" description="Histidine kinase/HSP90-like ATPase" evidence="9">
    <location>
        <begin position="298"/>
        <end position="397"/>
    </location>
</feature>
<protein>
    <recommendedName>
        <fullName evidence="2">histidine kinase</fullName>
        <ecNumber evidence="2">2.7.13.3</ecNumber>
    </recommendedName>
</protein>
<evidence type="ECO:0000256" key="6">
    <source>
        <dbReference type="ARBA" id="ARBA00022777"/>
    </source>
</evidence>
<keyword evidence="4" id="KW-0808">Transferase</keyword>
<dbReference type="SUPFAM" id="SSF55874">
    <property type="entry name" value="ATPase domain of HSP90 chaperone/DNA topoisomerase II/histidine kinase"/>
    <property type="match status" value="1"/>
</dbReference>
<dbReference type="Gene3D" id="3.30.450.20">
    <property type="entry name" value="PAS domain"/>
    <property type="match status" value="1"/>
</dbReference>
<evidence type="ECO:0000256" key="1">
    <source>
        <dbReference type="ARBA" id="ARBA00000085"/>
    </source>
</evidence>
<keyword evidence="8" id="KW-0472">Membrane</keyword>
<dbReference type="InterPro" id="IPR011495">
    <property type="entry name" value="Sig_transdc_His_kin_sub2_dim/P"/>
</dbReference>
<keyword evidence="7" id="KW-0067">ATP-binding</keyword>
<dbReference type="GO" id="GO:0005524">
    <property type="term" value="F:ATP binding"/>
    <property type="evidence" value="ECO:0007669"/>
    <property type="project" value="UniProtKB-KW"/>
</dbReference>
<feature type="transmembrane region" description="Helical" evidence="8">
    <location>
        <begin position="72"/>
        <end position="91"/>
    </location>
</feature>
<keyword evidence="8" id="KW-0812">Transmembrane</keyword>
<evidence type="ECO:0000313" key="11">
    <source>
        <dbReference type="Proteomes" id="UP000193420"/>
    </source>
</evidence>
<dbReference type="EMBL" id="FXAO01000001">
    <property type="protein sequence ID" value="SMG10598.1"/>
    <property type="molecule type" value="Genomic_DNA"/>
</dbReference>
<evidence type="ECO:0000256" key="3">
    <source>
        <dbReference type="ARBA" id="ARBA00022553"/>
    </source>
</evidence>
<dbReference type="GO" id="GO:0004673">
    <property type="term" value="F:protein histidine kinase activity"/>
    <property type="evidence" value="ECO:0007669"/>
    <property type="project" value="UniProtKB-EC"/>
</dbReference>
<dbReference type="SMART" id="SM00387">
    <property type="entry name" value="HATPase_c"/>
    <property type="match status" value="1"/>
</dbReference>